<dbReference type="InterPro" id="IPR006311">
    <property type="entry name" value="TAT_signal"/>
</dbReference>
<dbReference type="Proteomes" id="UP001501867">
    <property type="component" value="Unassembled WGS sequence"/>
</dbReference>
<feature type="chain" id="PRO_5046295339" description="DUF11 domain-containing protein" evidence="2">
    <location>
        <begin position="39"/>
        <end position="413"/>
    </location>
</feature>
<feature type="domain" description="DUF11" evidence="3">
    <location>
        <begin position="284"/>
        <end position="395"/>
    </location>
</feature>
<evidence type="ECO:0000259" key="4">
    <source>
        <dbReference type="Pfam" id="PF21959"/>
    </source>
</evidence>
<dbReference type="EMBL" id="BAAABV010000024">
    <property type="protein sequence ID" value="GAA0314471.1"/>
    <property type="molecule type" value="Genomic_DNA"/>
</dbReference>
<dbReference type="Pfam" id="PF21959">
    <property type="entry name" value="DUF6923"/>
    <property type="match status" value="1"/>
</dbReference>
<dbReference type="InterPro" id="IPR054215">
    <property type="entry name" value="DUF6923"/>
</dbReference>
<proteinExistence type="predicted"/>
<protein>
    <recommendedName>
        <fullName evidence="7">DUF11 domain-containing protein</fullName>
    </recommendedName>
</protein>
<feature type="region of interest" description="Disordered" evidence="1">
    <location>
        <begin position="376"/>
        <end position="413"/>
    </location>
</feature>
<dbReference type="InterPro" id="IPR047589">
    <property type="entry name" value="DUF11_rpt"/>
</dbReference>
<organism evidence="5 6">
    <name type="scientific">Streptomyces polychromogenes</name>
    <dbReference type="NCBI Taxonomy" id="67342"/>
    <lineage>
        <taxon>Bacteria</taxon>
        <taxon>Bacillati</taxon>
        <taxon>Actinomycetota</taxon>
        <taxon>Actinomycetes</taxon>
        <taxon>Kitasatosporales</taxon>
        <taxon>Streptomycetaceae</taxon>
        <taxon>Streptomyces</taxon>
    </lineage>
</organism>
<dbReference type="RefSeq" id="WP_344166494.1">
    <property type="nucleotide sequence ID" value="NZ_BAAABV010000024.1"/>
</dbReference>
<evidence type="ECO:0000256" key="2">
    <source>
        <dbReference type="SAM" id="SignalP"/>
    </source>
</evidence>
<dbReference type="InterPro" id="IPR015943">
    <property type="entry name" value="WD40/YVTN_repeat-like_dom_sf"/>
</dbReference>
<sequence length="413" mass="43816">MSKGTSRAVQRKRHRRALAALGAAALAAGLAAGTPAAAEPKQPDGVPVACDGKVYVSFGNPDQLYTAEREPGRVRFETLGAPTPFLYNAIGVNPDDRFLYALTFGGATNELVRFDGNGDFTTLGAIAGLPKAVYISGTFDDEGNYYVLADDTGQIYRIDVEHRRVTGVVNVPELADPELDVFDIAFRDGFLWGSTDSGAITRVDIAQQSVDFFPGVLPGGEDFGGVFVYGNGDLGFFRNSGELIRVRVKNPTGSNPRFTVLSRQTTTPATNLDATSCFFDSSADLAVRKHGPEKVRAGERVTYTVEVKNDHKGDSSGWSLTDDLPAKLLDPSTSTEGCGITDGLLSCTGGPLAEGGRVKITVTGTAAKVTKPTRVPNTATVFGDDEDPRKENDKGFASTVIKPPHEDGDGAAR</sequence>
<accession>A0ABN0VQS8</accession>
<keyword evidence="6" id="KW-1185">Reference proteome</keyword>
<name>A0ABN0VQS8_9ACTN</name>
<dbReference type="PROSITE" id="PS51318">
    <property type="entry name" value="TAT"/>
    <property type="match status" value="1"/>
</dbReference>
<reference evidence="5 6" key="1">
    <citation type="journal article" date="2019" name="Int. J. Syst. Evol. Microbiol.">
        <title>The Global Catalogue of Microorganisms (GCM) 10K type strain sequencing project: providing services to taxonomists for standard genome sequencing and annotation.</title>
        <authorList>
            <consortium name="The Broad Institute Genomics Platform"/>
            <consortium name="The Broad Institute Genome Sequencing Center for Infectious Disease"/>
            <person name="Wu L."/>
            <person name="Ma J."/>
        </authorList>
    </citation>
    <scope>NUCLEOTIDE SEQUENCE [LARGE SCALE GENOMIC DNA]</scope>
    <source>
        <strain evidence="5 6">JCM 4505</strain>
    </source>
</reference>
<evidence type="ECO:0000256" key="1">
    <source>
        <dbReference type="SAM" id="MobiDB-lite"/>
    </source>
</evidence>
<feature type="compositionally biased region" description="Basic and acidic residues" evidence="1">
    <location>
        <begin position="403"/>
        <end position="413"/>
    </location>
</feature>
<feature type="domain" description="DUF6923" evidence="4">
    <location>
        <begin position="59"/>
        <end position="278"/>
    </location>
</feature>
<gene>
    <name evidence="5" type="ORF">GCM10010302_62030</name>
</gene>
<dbReference type="NCBIfam" id="TIGR01451">
    <property type="entry name" value="B_ant_repeat"/>
    <property type="match status" value="1"/>
</dbReference>
<dbReference type="Pfam" id="PF01345">
    <property type="entry name" value="DUF11"/>
    <property type="match status" value="1"/>
</dbReference>
<evidence type="ECO:0008006" key="7">
    <source>
        <dbReference type="Google" id="ProtNLM"/>
    </source>
</evidence>
<dbReference type="InterPro" id="IPR001434">
    <property type="entry name" value="OmcB-like_DUF11"/>
</dbReference>
<comment type="caution">
    <text evidence="5">The sequence shown here is derived from an EMBL/GenBank/DDBJ whole genome shotgun (WGS) entry which is preliminary data.</text>
</comment>
<keyword evidence="2" id="KW-0732">Signal</keyword>
<dbReference type="Gene3D" id="2.130.10.10">
    <property type="entry name" value="YVTN repeat-like/Quinoprotein amine dehydrogenase"/>
    <property type="match status" value="1"/>
</dbReference>
<evidence type="ECO:0000313" key="6">
    <source>
        <dbReference type="Proteomes" id="UP001501867"/>
    </source>
</evidence>
<feature type="signal peptide" evidence="2">
    <location>
        <begin position="1"/>
        <end position="38"/>
    </location>
</feature>
<evidence type="ECO:0000259" key="3">
    <source>
        <dbReference type="Pfam" id="PF01345"/>
    </source>
</evidence>
<evidence type="ECO:0000313" key="5">
    <source>
        <dbReference type="EMBL" id="GAA0314471.1"/>
    </source>
</evidence>
<dbReference type="Gene3D" id="2.60.40.10">
    <property type="entry name" value="Immunoglobulins"/>
    <property type="match status" value="1"/>
</dbReference>
<dbReference type="SUPFAM" id="SSF63829">
    <property type="entry name" value="Calcium-dependent phosphotriesterase"/>
    <property type="match status" value="1"/>
</dbReference>
<dbReference type="InterPro" id="IPR013783">
    <property type="entry name" value="Ig-like_fold"/>
</dbReference>